<dbReference type="EMBL" id="JAWIIV010000083">
    <property type="protein sequence ID" value="MEC4723827.1"/>
    <property type="molecule type" value="Genomic_DNA"/>
</dbReference>
<gene>
    <name evidence="1" type="ORF">RY831_32435</name>
</gene>
<evidence type="ECO:0000313" key="2">
    <source>
        <dbReference type="Proteomes" id="UP001352263"/>
    </source>
</evidence>
<name>A0ABU6JJG1_9BURK</name>
<dbReference type="Proteomes" id="UP001352263">
    <property type="component" value="Unassembled WGS sequence"/>
</dbReference>
<evidence type="ECO:0000313" key="1">
    <source>
        <dbReference type="EMBL" id="MEC4723827.1"/>
    </source>
</evidence>
<protein>
    <recommendedName>
        <fullName evidence="3">Flagellar protein FliT</fullName>
    </recommendedName>
</protein>
<proteinExistence type="predicted"/>
<comment type="caution">
    <text evidence="1">The sequence shown here is derived from an EMBL/GenBank/DDBJ whole genome shotgun (WGS) entry which is preliminary data.</text>
</comment>
<dbReference type="RefSeq" id="WP_326510429.1">
    <property type="nucleotide sequence ID" value="NZ_JAWIIV010000083.1"/>
</dbReference>
<evidence type="ECO:0008006" key="3">
    <source>
        <dbReference type="Google" id="ProtNLM"/>
    </source>
</evidence>
<organism evidence="1 2">
    <name type="scientific">Noviherbaspirillum album</name>
    <dbReference type="NCBI Taxonomy" id="3080276"/>
    <lineage>
        <taxon>Bacteria</taxon>
        <taxon>Pseudomonadati</taxon>
        <taxon>Pseudomonadota</taxon>
        <taxon>Betaproteobacteria</taxon>
        <taxon>Burkholderiales</taxon>
        <taxon>Oxalobacteraceae</taxon>
        <taxon>Noviherbaspirillum</taxon>
    </lineage>
</organism>
<sequence length="98" mass="10770">MPTLDALKIACQQALEAADQHADWHVAYCEVVDPLSVLSLIAQLESQDPDCLTAERTAFVKLVRDLTGYIKMATGDKPDPVRDDLLLQAKELITQYGG</sequence>
<keyword evidence="2" id="KW-1185">Reference proteome</keyword>
<accession>A0ABU6JJG1</accession>
<reference evidence="1 2" key="1">
    <citation type="submission" date="2023-10" db="EMBL/GenBank/DDBJ databases">
        <title>Noviherbaspirillum sp. CPCC 100848 genome assembly.</title>
        <authorList>
            <person name="Li X.Y."/>
            <person name="Fang X.M."/>
        </authorList>
    </citation>
    <scope>NUCLEOTIDE SEQUENCE [LARGE SCALE GENOMIC DNA]</scope>
    <source>
        <strain evidence="1 2">CPCC 100848</strain>
    </source>
</reference>